<evidence type="ECO:0000256" key="1">
    <source>
        <dbReference type="ARBA" id="ARBA00004123"/>
    </source>
</evidence>
<dbReference type="PROSITE" id="PS51032">
    <property type="entry name" value="AP2_ERF"/>
    <property type="match status" value="1"/>
</dbReference>
<feature type="region of interest" description="Disordered" evidence="7">
    <location>
        <begin position="1"/>
        <end position="22"/>
    </location>
</feature>
<evidence type="ECO:0000313" key="9">
    <source>
        <dbReference type="EMBL" id="CAI9768420.1"/>
    </source>
</evidence>
<dbReference type="GO" id="GO:0005634">
    <property type="term" value="C:nucleus"/>
    <property type="evidence" value="ECO:0007669"/>
    <property type="project" value="UniProtKB-SubCell"/>
</dbReference>
<dbReference type="AlphaFoldDB" id="A0AAD1ZJI7"/>
<keyword evidence="4" id="KW-0238">DNA-binding</keyword>
<evidence type="ECO:0000256" key="2">
    <source>
        <dbReference type="ARBA" id="ARBA00022745"/>
    </source>
</evidence>
<name>A0AAD1ZJI7_9LAMI</name>
<proteinExistence type="predicted"/>
<reference evidence="9" key="1">
    <citation type="submission" date="2023-05" db="EMBL/GenBank/DDBJ databases">
        <authorList>
            <person name="Huff M."/>
        </authorList>
    </citation>
    <scope>NUCLEOTIDE SEQUENCE</scope>
</reference>
<evidence type="ECO:0000256" key="3">
    <source>
        <dbReference type="ARBA" id="ARBA00023015"/>
    </source>
</evidence>
<keyword evidence="10" id="KW-1185">Reference proteome</keyword>
<dbReference type="SUPFAM" id="SSF54171">
    <property type="entry name" value="DNA-binding domain"/>
    <property type="match status" value="1"/>
</dbReference>
<evidence type="ECO:0000256" key="4">
    <source>
        <dbReference type="ARBA" id="ARBA00023125"/>
    </source>
</evidence>
<dbReference type="PRINTS" id="PR00367">
    <property type="entry name" value="ETHRSPELEMNT"/>
</dbReference>
<evidence type="ECO:0000256" key="5">
    <source>
        <dbReference type="ARBA" id="ARBA00023163"/>
    </source>
</evidence>
<dbReference type="GO" id="GO:0003677">
    <property type="term" value="F:DNA binding"/>
    <property type="evidence" value="ECO:0007669"/>
    <property type="project" value="UniProtKB-KW"/>
</dbReference>
<evidence type="ECO:0000256" key="6">
    <source>
        <dbReference type="ARBA" id="ARBA00023242"/>
    </source>
</evidence>
<gene>
    <name evidence="9" type="ORF">FPE_LOCUS15850</name>
</gene>
<feature type="compositionally biased region" description="Polar residues" evidence="7">
    <location>
        <begin position="1"/>
        <end position="13"/>
    </location>
</feature>
<dbReference type="EMBL" id="OU503044">
    <property type="protein sequence ID" value="CAI9768420.1"/>
    <property type="molecule type" value="Genomic_DNA"/>
</dbReference>
<dbReference type="InterPro" id="IPR001471">
    <property type="entry name" value="AP2/ERF_dom"/>
</dbReference>
<keyword evidence="3" id="KW-0805">Transcription regulation</keyword>
<keyword evidence="6" id="KW-0539">Nucleus</keyword>
<keyword evidence="5" id="KW-0804">Transcription</keyword>
<dbReference type="InterPro" id="IPR016177">
    <property type="entry name" value="DNA-bd_dom_sf"/>
</dbReference>
<evidence type="ECO:0000259" key="8">
    <source>
        <dbReference type="PROSITE" id="PS51032"/>
    </source>
</evidence>
<organism evidence="9 10">
    <name type="scientific">Fraxinus pennsylvanica</name>
    <dbReference type="NCBI Taxonomy" id="56036"/>
    <lineage>
        <taxon>Eukaryota</taxon>
        <taxon>Viridiplantae</taxon>
        <taxon>Streptophyta</taxon>
        <taxon>Embryophyta</taxon>
        <taxon>Tracheophyta</taxon>
        <taxon>Spermatophyta</taxon>
        <taxon>Magnoliopsida</taxon>
        <taxon>eudicotyledons</taxon>
        <taxon>Gunneridae</taxon>
        <taxon>Pentapetalae</taxon>
        <taxon>asterids</taxon>
        <taxon>lamiids</taxon>
        <taxon>Lamiales</taxon>
        <taxon>Oleaceae</taxon>
        <taxon>Oleeae</taxon>
        <taxon>Fraxinus</taxon>
    </lineage>
</organism>
<dbReference type="Gene3D" id="3.30.730.10">
    <property type="entry name" value="AP2/ERF domain"/>
    <property type="match status" value="1"/>
</dbReference>
<feature type="domain" description="AP2/ERF" evidence="8">
    <location>
        <begin position="38"/>
        <end position="93"/>
    </location>
</feature>
<dbReference type="PANTHER" id="PTHR31677">
    <property type="entry name" value="AP2 DOMAIN CLASS TRANSCRIPTION FACTOR"/>
    <property type="match status" value="1"/>
</dbReference>
<dbReference type="PANTHER" id="PTHR31677:SF140">
    <property type="entry name" value="ETHYLENE-RESPONSIVE TRANSCRIPTION FACTOR ERF106"/>
    <property type="match status" value="1"/>
</dbReference>
<keyword evidence="2" id="KW-0936">Ethylene signaling pathway</keyword>
<evidence type="ECO:0000256" key="7">
    <source>
        <dbReference type="SAM" id="MobiDB-lite"/>
    </source>
</evidence>
<dbReference type="Proteomes" id="UP000834106">
    <property type="component" value="Chromosome 9"/>
</dbReference>
<protein>
    <recommendedName>
        <fullName evidence="8">AP2/ERF domain-containing protein</fullName>
    </recommendedName>
</protein>
<accession>A0AAD1ZJI7</accession>
<sequence>MLKDSASNTCTPPSTEPVKTHPEETGLFQGLCIETEWHYRGVQLKAWGKYPAEIRDLRGLEHEWGHDTDVDAVKVYDCSAFKMRVSKATLNFSFAPSEKRFEDEQSTLLDRYERLSLQLNQAILGRSMSEPSVLQQQAAPQVVVAAKLVRQWRRRGTDLLKKPILGKKSAKNDDRTDSKIWKTLSRYLRV</sequence>
<dbReference type="GO" id="GO:0003700">
    <property type="term" value="F:DNA-binding transcription factor activity"/>
    <property type="evidence" value="ECO:0007669"/>
    <property type="project" value="InterPro"/>
</dbReference>
<dbReference type="GO" id="GO:0009873">
    <property type="term" value="P:ethylene-activated signaling pathway"/>
    <property type="evidence" value="ECO:0007669"/>
    <property type="project" value="UniProtKB-KW"/>
</dbReference>
<dbReference type="InterPro" id="IPR036955">
    <property type="entry name" value="AP2/ERF_dom_sf"/>
</dbReference>
<comment type="subcellular location">
    <subcellularLocation>
        <location evidence="1">Nucleus</location>
    </subcellularLocation>
</comment>
<dbReference type="SMART" id="SM00380">
    <property type="entry name" value="AP2"/>
    <property type="match status" value="1"/>
</dbReference>
<evidence type="ECO:0000313" key="10">
    <source>
        <dbReference type="Proteomes" id="UP000834106"/>
    </source>
</evidence>